<evidence type="ECO:0000313" key="10">
    <source>
        <dbReference type="EMBL" id="KAL3813804.1"/>
    </source>
</evidence>
<evidence type="ECO:0000256" key="2">
    <source>
        <dbReference type="ARBA" id="ARBA00008834"/>
    </source>
</evidence>
<evidence type="ECO:0000256" key="7">
    <source>
        <dbReference type="ARBA" id="ARBA00023316"/>
    </source>
</evidence>
<evidence type="ECO:0008006" key="12">
    <source>
        <dbReference type="Google" id="ProtNLM"/>
    </source>
</evidence>
<comment type="subcellular location">
    <subcellularLocation>
        <location evidence="1">Secreted</location>
        <location evidence="1">Cell wall</location>
    </subcellularLocation>
</comment>
<dbReference type="SMART" id="SM00710">
    <property type="entry name" value="PbH1"/>
    <property type="match status" value="6"/>
</dbReference>
<evidence type="ECO:0000313" key="11">
    <source>
        <dbReference type="Proteomes" id="UP001634393"/>
    </source>
</evidence>
<dbReference type="Gene3D" id="2.160.20.10">
    <property type="entry name" value="Single-stranded right-handed beta-helix, Pectin lyase-like"/>
    <property type="match status" value="1"/>
</dbReference>
<keyword evidence="7" id="KW-0961">Cell wall biogenesis/degradation</keyword>
<dbReference type="AlphaFoldDB" id="A0ABD3RLF6"/>
<proteinExistence type="inferred from homology"/>
<comment type="similarity">
    <text evidence="2 8">Belongs to the glycosyl hydrolase 28 family.</text>
</comment>
<keyword evidence="3" id="KW-0134">Cell wall</keyword>
<keyword evidence="11" id="KW-1185">Reference proteome</keyword>
<keyword evidence="4" id="KW-0964">Secreted</keyword>
<dbReference type="GO" id="GO:0004553">
    <property type="term" value="F:hydrolase activity, hydrolyzing O-glycosyl compounds"/>
    <property type="evidence" value="ECO:0007669"/>
    <property type="project" value="UniProtKB-ARBA"/>
</dbReference>
<protein>
    <recommendedName>
        <fullName evidence="12">Polygalacturonase</fullName>
    </recommendedName>
</protein>
<accession>A0ABD3RLF6</accession>
<dbReference type="GO" id="GO:0071555">
    <property type="term" value="P:cell wall organization"/>
    <property type="evidence" value="ECO:0007669"/>
    <property type="project" value="UniProtKB-KW"/>
</dbReference>
<keyword evidence="6 8" id="KW-0326">Glycosidase</keyword>
<evidence type="ECO:0000256" key="1">
    <source>
        <dbReference type="ARBA" id="ARBA00004191"/>
    </source>
</evidence>
<organism evidence="10 11">
    <name type="scientific">Penstemon smallii</name>
    <dbReference type="NCBI Taxonomy" id="265156"/>
    <lineage>
        <taxon>Eukaryota</taxon>
        <taxon>Viridiplantae</taxon>
        <taxon>Streptophyta</taxon>
        <taxon>Embryophyta</taxon>
        <taxon>Tracheophyta</taxon>
        <taxon>Spermatophyta</taxon>
        <taxon>Magnoliopsida</taxon>
        <taxon>eudicotyledons</taxon>
        <taxon>Gunneridae</taxon>
        <taxon>Pentapetalae</taxon>
        <taxon>asterids</taxon>
        <taxon>lamiids</taxon>
        <taxon>Lamiales</taxon>
        <taxon>Plantaginaceae</taxon>
        <taxon>Cheloneae</taxon>
        <taxon>Penstemon</taxon>
    </lineage>
</organism>
<evidence type="ECO:0000256" key="4">
    <source>
        <dbReference type="ARBA" id="ARBA00022525"/>
    </source>
</evidence>
<sequence>MAKFIQKYLSFLISIVLYFNFSGHTFCYGSESNYLKNELMNPPNYVGQLAFYIFNVKQFGAKGNGFTDDSKAFQAAFQAACKVRGGVMLVPSGTFLLQPITFYGNNCQRYFTWQVYGLIVAPPNISGWKGISYHYQWILFSGFSKGITIQGNGVVDGRGNAWWGKSRNPPHVKHLENHLISPTSKKTLNNPFIAIRIAKSYKVTVRGIKIQNSPRMHIFLDECQQVTISGLTILAPQESPNTDGIHISHTQHVEIYNSTIGTGDDCIGILTESSDVRIHDVHCGPGHGYSIGGLGLNNQEAHVTNVHVYDSTVAYTLTGVRIKTWPGGSGYVNNITFSHITMTNVKTPIVIDQNYCNGKKGCTWTSKNAVAISGVTFENIIGTYSYQPASLVCSVYKPCTNILMGTINLTPSGRSGSPICQNAYGRVLTNTTPSLKNCLK</sequence>
<keyword evidence="5 8" id="KW-0378">Hydrolase</keyword>
<keyword evidence="9" id="KW-0732">Signal</keyword>
<feature type="signal peptide" evidence="9">
    <location>
        <begin position="1"/>
        <end position="27"/>
    </location>
</feature>
<dbReference type="EMBL" id="JBJXBP010000008">
    <property type="protein sequence ID" value="KAL3813804.1"/>
    <property type="molecule type" value="Genomic_DNA"/>
</dbReference>
<dbReference type="InterPro" id="IPR011050">
    <property type="entry name" value="Pectin_lyase_fold/virulence"/>
</dbReference>
<dbReference type="InterPro" id="IPR012334">
    <property type="entry name" value="Pectin_lyas_fold"/>
</dbReference>
<gene>
    <name evidence="10" type="ORF">ACJIZ3_015072</name>
</gene>
<dbReference type="Proteomes" id="UP001634393">
    <property type="component" value="Unassembled WGS sequence"/>
</dbReference>
<feature type="chain" id="PRO_5044846822" description="Polygalacturonase" evidence="9">
    <location>
        <begin position="28"/>
        <end position="440"/>
    </location>
</feature>
<dbReference type="InterPro" id="IPR006626">
    <property type="entry name" value="PbH1"/>
</dbReference>
<comment type="caution">
    <text evidence="10">The sequence shown here is derived from an EMBL/GenBank/DDBJ whole genome shotgun (WGS) entry which is preliminary data.</text>
</comment>
<dbReference type="Pfam" id="PF00295">
    <property type="entry name" value="Glyco_hydro_28"/>
    <property type="match status" value="1"/>
</dbReference>
<evidence type="ECO:0000256" key="8">
    <source>
        <dbReference type="RuleBase" id="RU361169"/>
    </source>
</evidence>
<dbReference type="SUPFAM" id="SSF51126">
    <property type="entry name" value="Pectin lyase-like"/>
    <property type="match status" value="1"/>
</dbReference>
<evidence type="ECO:0000256" key="9">
    <source>
        <dbReference type="SAM" id="SignalP"/>
    </source>
</evidence>
<name>A0ABD3RLF6_9LAMI</name>
<evidence type="ECO:0000256" key="5">
    <source>
        <dbReference type="ARBA" id="ARBA00022801"/>
    </source>
</evidence>
<evidence type="ECO:0000256" key="3">
    <source>
        <dbReference type="ARBA" id="ARBA00022512"/>
    </source>
</evidence>
<reference evidence="10 11" key="1">
    <citation type="submission" date="2024-12" db="EMBL/GenBank/DDBJ databases">
        <title>The unique morphological basis and parallel evolutionary history of personate flowers in Penstemon.</title>
        <authorList>
            <person name="Depatie T.H."/>
            <person name="Wessinger C.A."/>
        </authorList>
    </citation>
    <scope>NUCLEOTIDE SEQUENCE [LARGE SCALE GENOMIC DNA]</scope>
    <source>
        <strain evidence="10">WTNN_2</strain>
        <tissue evidence="10">Leaf</tissue>
    </source>
</reference>
<evidence type="ECO:0000256" key="6">
    <source>
        <dbReference type="ARBA" id="ARBA00023295"/>
    </source>
</evidence>
<dbReference type="InterPro" id="IPR000743">
    <property type="entry name" value="Glyco_hydro_28"/>
</dbReference>
<dbReference type="PANTHER" id="PTHR31375">
    <property type="match status" value="1"/>
</dbReference>